<dbReference type="InParanoid" id="A0A287CW58"/>
<reference evidence="1" key="2">
    <citation type="submission" date="2025-08" db="UniProtKB">
        <authorList>
            <consortium name="Ensembl"/>
        </authorList>
    </citation>
    <scope>IDENTIFICATION</scope>
</reference>
<organism evidence="1 2">
    <name type="scientific">Ictidomys tridecemlineatus</name>
    <name type="common">Thirteen-lined ground squirrel</name>
    <name type="synonym">Spermophilus tridecemlineatus</name>
    <dbReference type="NCBI Taxonomy" id="43179"/>
    <lineage>
        <taxon>Eukaryota</taxon>
        <taxon>Metazoa</taxon>
        <taxon>Chordata</taxon>
        <taxon>Craniata</taxon>
        <taxon>Vertebrata</taxon>
        <taxon>Euteleostomi</taxon>
        <taxon>Mammalia</taxon>
        <taxon>Eutheria</taxon>
        <taxon>Euarchontoglires</taxon>
        <taxon>Glires</taxon>
        <taxon>Rodentia</taxon>
        <taxon>Sciuromorpha</taxon>
        <taxon>Sciuridae</taxon>
        <taxon>Xerinae</taxon>
        <taxon>Marmotini</taxon>
        <taxon>Ictidomys</taxon>
    </lineage>
</organism>
<name>A0A287CW58_ICTTR</name>
<proteinExistence type="predicted"/>
<keyword evidence="2" id="KW-1185">Reference proteome</keyword>
<dbReference type="Gene3D" id="2.60.40.60">
    <property type="entry name" value="Cadherins"/>
    <property type="match status" value="1"/>
</dbReference>
<evidence type="ECO:0000313" key="2">
    <source>
        <dbReference type="Proteomes" id="UP000005215"/>
    </source>
</evidence>
<dbReference type="FunFam" id="2.60.40.60:FF:000195">
    <property type="entry name" value="Cadherin 16"/>
    <property type="match status" value="1"/>
</dbReference>
<dbReference type="GeneTree" id="ENSGT00940000165234"/>
<reference evidence="2" key="1">
    <citation type="submission" date="2011-11" db="EMBL/GenBank/DDBJ databases">
        <title>The Draft Genome of Spermophilus tridecemlineatus.</title>
        <authorList>
            <consortium name="The Broad Institute Genome Assembly &amp; Analysis Group"/>
            <consortium name="Computational R&amp;D Group"/>
            <consortium name="and Sequencing Platform"/>
            <person name="Di Palma F."/>
            <person name="Alfoldi J."/>
            <person name="Johnson J."/>
            <person name="Berlin A."/>
            <person name="Gnerre S."/>
            <person name="Jaffe D."/>
            <person name="MacCallum I."/>
            <person name="Young S."/>
            <person name="Walker B.J."/>
            <person name="Lindblad-Toh K."/>
        </authorList>
    </citation>
    <scope>NUCLEOTIDE SEQUENCE [LARGE SCALE GENOMIC DNA]</scope>
</reference>
<sequence length="149" mass="16454">VLITSEDPDLASGHGPYSFALGPNPTVQRDWRLQPLNGSHAYLTLALHWVEPREHTVPVIVSHNARMWQLLVRVIVCRCNVEGQCMRKVGRMKGMPTKLSAVGILVGTLAAIGLIHPSWAPQASSSSSSSPTWPWRGRRTWISQQTVCP</sequence>
<protein>
    <submittedName>
        <fullName evidence="1">Uncharacterized protein</fullName>
    </submittedName>
</protein>
<dbReference type="Ensembl" id="ENSSTOT00000040275.1">
    <property type="protein sequence ID" value="ENSSTOP00000025537.1"/>
    <property type="gene ID" value="ENSSTOG00000031778.1"/>
</dbReference>
<dbReference type="STRING" id="43179.ENSSTOP00000025537"/>
<reference evidence="1" key="3">
    <citation type="submission" date="2025-09" db="UniProtKB">
        <authorList>
            <consortium name="Ensembl"/>
        </authorList>
    </citation>
    <scope>IDENTIFICATION</scope>
</reference>
<accession>A0A287CW58</accession>
<dbReference type="AlphaFoldDB" id="A0A287CW58"/>
<dbReference type="EMBL" id="AGTP01009761">
    <property type="status" value="NOT_ANNOTATED_CDS"/>
    <property type="molecule type" value="Genomic_DNA"/>
</dbReference>
<evidence type="ECO:0000313" key="1">
    <source>
        <dbReference type="Ensembl" id="ENSSTOP00000025537.1"/>
    </source>
</evidence>
<dbReference type="Proteomes" id="UP000005215">
    <property type="component" value="Unassembled WGS sequence"/>
</dbReference>